<keyword evidence="1" id="KW-0805">Transcription regulation</keyword>
<keyword evidence="2" id="KW-0238">DNA-binding</keyword>
<dbReference type="InterPro" id="IPR000835">
    <property type="entry name" value="HTH_MarR-typ"/>
</dbReference>
<keyword evidence="6" id="KW-1185">Reference proteome</keyword>
<dbReference type="PROSITE" id="PS01117">
    <property type="entry name" value="HTH_MARR_1"/>
    <property type="match status" value="1"/>
</dbReference>
<dbReference type="InterPro" id="IPR023187">
    <property type="entry name" value="Tscrpt_reg_MarR-type_CS"/>
</dbReference>
<protein>
    <submittedName>
        <fullName evidence="5">MarR family transcriptional regulator</fullName>
    </submittedName>
</protein>
<comment type="caution">
    <text evidence="5">The sequence shown here is derived from an EMBL/GenBank/DDBJ whole genome shotgun (WGS) entry which is preliminary data.</text>
</comment>
<reference evidence="5 6" key="1">
    <citation type="submission" date="2022-08" db="EMBL/GenBank/DDBJ databases">
        <title>Reclassification of Massilia species as members of the genera Telluria, Duganella, Pseudoduganella, Mokoshia gen. nov. and Zemynaea gen. nov. using orthogonal and non-orthogonal genome-based approaches.</title>
        <authorList>
            <person name="Bowman J.P."/>
        </authorList>
    </citation>
    <scope>NUCLEOTIDE SEQUENCE [LARGE SCALE GENOMIC DNA]</scope>
    <source>
        <strain evidence="5 6">JCM 31316</strain>
    </source>
</reference>
<dbReference type="Gene3D" id="1.10.10.10">
    <property type="entry name" value="Winged helix-like DNA-binding domain superfamily/Winged helix DNA-binding domain"/>
    <property type="match status" value="1"/>
</dbReference>
<evidence type="ECO:0000259" key="4">
    <source>
        <dbReference type="PROSITE" id="PS50995"/>
    </source>
</evidence>
<organism evidence="5 6">
    <name type="scientific">Massilia pinisoli</name>
    <dbReference type="NCBI Taxonomy" id="1772194"/>
    <lineage>
        <taxon>Bacteria</taxon>
        <taxon>Pseudomonadati</taxon>
        <taxon>Pseudomonadota</taxon>
        <taxon>Betaproteobacteria</taxon>
        <taxon>Burkholderiales</taxon>
        <taxon>Oxalobacteraceae</taxon>
        <taxon>Telluria group</taxon>
        <taxon>Massilia</taxon>
    </lineage>
</organism>
<proteinExistence type="predicted"/>
<dbReference type="SUPFAM" id="SSF46785">
    <property type="entry name" value="Winged helix' DNA-binding domain"/>
    <property type="match status" value="1"/>
</dbReference>
<evidence type="ECO:0000313" key="5">
    <source>
        <dbReference type="EMBL" id="MCS0583316.1"/>
    </source>
</evidence>
<dbReference type="PANTHER" id="PTHR42756:SF1">
    <property type="entry name" value="TRANSCRIPTIONAL REPRESSOR OF EMRAB OPERON"/>
    <property type="match status" value="1"/>
</dbReference>
<dbReference type="PROSITE" id="PS50995">
    <property type="entry name" value="HTH_MARR_2"/>
    <property type="match status" value="1"/>
</dbReference>
<dbReference type="Proteomes" id="UP001204151">
    <property type="component" value="Unassembled WGS sequence"/>
</dbReference>
<dbReference type="PRINTS" id="PR00598">
    <property type="entry name" value="HTHMARR"/>
</dbReference>
<dbReference type="InterPro" id="IPR036388">
    <property type="entry name" value="WH-like_DNA-bd_sf"/>
</dbReference>
<dbReference type="EMBL" id="JANUGW010000012">
    <property type="protein sequence ID" value="MCS0583316.1"/>
    <property type="molecule type" value="Genomic_DNA"/>
</dbReference>
<evidence type="ECO:0000256" key="1">
    <source>
        <dbReference type="ARBA" id="ARBA00023015"/>
    </source>
</evidence>
<evidence type="ECO:0000256" key="3">
    <source>
        <dbReference type="ARBA" id="ARBA00023163"/>
    </source>
</evidence>
<feature type="domain" description="HTH marR-type" evidence="4">
    <location>
        <begin position="2"/>
        <end position="137"/>
    </location>
</feature>
<sequence length="162" mass="18119">MGERYLKSVRLLAECLQGFERFVAEPVRRHGLTHPQFDIIATLGNTPGMTYKELGERTLITKGTLTGVIDRLEQKGLVERVRKCDDKRSFLVRLTATGDTLFHTVFPAVVAHGKLLFADYGDGDFEQLDHALHRLRTRLDAPDLATAVPGELRAGHVPADER</sequence>
<name>A0ABT1ZTP3_9BURK</name>
<dbReference type="InterPro" id="IPR036390">
    <property type="entry name" value="WH_DNA-bd_sf"/>
</dbReference>
<gene>
    <name evidence="5" type="ORF">NX784_17135</name>
</gene>
<dbReference type="Pfam" id="PF01047">
    <property type="entry name" value="MarR"/>
    <property type="match status" value="1"/>
</dbReference>
<dbReference type="RefSeq" id="WP_258817902.1">
    <property type="nucleotide sequence ID" value="NZ_JANUGW010000012.1"/>
</dbReference>
<accession>A0ABT1ZTP3</accession>
<dbReference type="SMART" id="SM00347">
    <property type="entry name" value="HTH_MARR"/>
    <property type="match status" value="1"/>
</dbReference>
<keyword evidence="3" id="KW-0804">Transcription</keyword>
<evidence type="ECO:0000313" key="6">
    <source>
        <dbReference type="Proteomes" id="UP001204151"/>
    </source>
</evidence>
<dbReference type="PANTHER" id="PTHR42756">
    <property type="entry name" value="TRANSCRIPTIONAL REGULATOR, MARR"/>
    <property type="match status" value="1"/>
</dbReference>
<evidence type="ECO:0000256" key="2">
    <source>
        <dbReference type="ARBA" id="ARBA00023125"/>
    </source>
</evidence>